<keyword evidence="1" id="KW-0812">Transmembrane</keyword>
<organism evidence="2 3">
    <name type="scientific">Phialocephala subalpina</name>
    <dbReference type="NCBI Taxonomy" id="576137"/>
    <lineage>
        <taxon>Eukaryota</taxon>
        <taxon>Fungi</taxon>
        <taxon>Dikarya</taxon>
        <taxon>Ascomycota</taxon>
        <taxon>Pezizomycotina</taxon>
        <taxon>Leotiomycetes</taxon>
        <taxon>Helotiales</taxon>
        <taxon>Mollisiaceae</taxon>
        <taxon>Phialocephala</taxon>
        <taxon>Phialocephala fortinii species complex</taxon>
    </lineage>
</organism>
<proteinExistence type="predicted"/>
<evidence type="ECO:0000313" key="2">
    <source>
        <dbReference type="EMBL" id="CZR63653.1"/>
    </source>
</evidence>
<evidence type="ECO:0000256" key="1">
    <source>
        <dbReference type="SAM" id="Phobius"/>
    </source>
</evidence>
<accession>A0A1L7XF53</accession>
<keyword evidence="1" id="KW-0472">Membrane</keyword>
<dbReference type="STRING" id="576137.A0A1L7XF53"/>
<feature type="transmembrane region" description="Helical" evidence="1">
    <location>
        <begin position="190"/>
        <end position="212"/>
    </location>
</feature>
<reference evidence="2 3" key="1">
    <citation type="submission" date="2016-03" db="EMBL/GenBank/DDBJ databases">
        <authorList>
            <person name="Ploux O."/>
        </authorList>
    </citation>
    <scope>NUCLEOTIDE SEQUENCE [LARGE SCALE GENOMIC DNA]</scope>
    <source>
        <strain evidence="2 3">UAMH 11012</strain>
    </source>
</reference>
<dbReference type="OrthoDB" id="3344043at2759"/>
<keyword evidence="3" id="KW-1185">Reference proteome</keyword>
<dbReference type="EMBL" id="FJOG01000024">
    <property type="protein sequence ID" value="CZR63653.1"/>
    <property type="molecule type" value="Genomic_DNA"/>
</dbReference>
<name>A0A1L7XF53_9HELO</name>
<feature type="transmembrane region" description="Helical" evidence="1">
    <location>
        <begin position="52"/>
        <end position="75"/>
    </location>
</feature>
<gene>
    <name evidence="2" type="ORF">PAC_13550</name>
</gene>
<dbReference type="Proteomes" id="UP000184330">
    <property type="component" value="Unassembled WGS sequence"/>
</dbReference>
<sequence length="663" mass="72111">MSNIAPVSPMSHDGYSNDKPTPAYETVQFLDSPNTSISGKKQKQKIVGLKTISFLFALVFLPLIAFSVVILYFIFHYRVAPENSRSTSSDLQTTPNENHASYYYVNFSATTLLFITSWSSTVAPMLVGMIMTLSLFPISKKLFKLSLSDNPRRLPTPNQFAILLGLSEGRILALWNYIRYIFRRNRAGQSAGLTLTACVYIIAIVISTLIVIDDTVLHITTKTVSIYETTAIPSPNVTLGKGLNAACANWTAQTTFDFNLNEVPLNYPCTTWRGTSAGLFYPNEVFQTINNISSDNQVLQVSSGNSSTGDLFLLGPSASQRSSNTDYRATTIGVSTSCQAISTLCDLQAPVGASTSFNCSSGWSGNIQVPEYDPTGLIQTGIQSSTGGSYNFTSKENNFGLGVFGDRNLSIAYNITNYNASLPHTTYNPFYLGVAALAQSANQAGNLSSDPEIVEAMHGGNAFVLRCEVNTYDVIYSYVNGTISPASVNAVMNNGTVGWNFLGPMTFQQERLGQMVDLAGVQNTSAELGLSYGNSFSSLGVALLAGSYTGRTVLEQQVRNEILVAKVLKSAIWLLVLFNLLFAILGGLIAVWAFLVALTGTGDAHALFSVEEVVGMCFEREKFGGRGEVEDRFEERKIGEMSGRVGLMRREEGWALRRVNVHD</sequence>
<feature type="transmembrane region" description="Helical" evidence="1">
    <location>
        <begin position="572"/>
        <end position="595"/>
    </location>
</feature>
<protein>
    <submittedName>
        <fullName evidence="2">Uncharacterized protein</fullName>
    </submittedName>
</protein>
<dbReference type="AlphaFoldDB" id="A0A1L7XF53"/>
<keyword evidence="1" id="KW-1133">Transmembrane helix</keyword>
<feature type="transmembrane region" description="Helical" evidence="1">
    <location>
        <begin position="112"/>
        <end position="139"/>
    </location>
</feature>
<evidence type="ECO:0000313" key="3">
    <source>
        <dbReference type="Proteomes" id="UP000184330"/>
    </source>
</evidence>